<keyword evidence="1" id="KW-1003">Cell membrane</keyword>
<evidence type="ECO:0000256" key="1">
    <source>
        <dbReference type="ARBA" id="ARBA00022475"/>
    </source>
</evidence>
<evidence type="ECO:0000256" key="7">
    <source>
        <dbReference type="SAM" id="Phobius"/>
    </source>
</evidence>
<keyword evidence="7" id="KW-0472">Membrane</keyword>
<feature type="compositionally biased region" description="Basic and acidic residues" evidence="6">
    <location>
        <begin position="301"/>
        <end position="313"/>
    </location>
</feature>
<dbReference type="GO" id="GO:0051301">
    <property type="term" value="P:cell division"/>
    <property type="evidence" value="ECO:0007669"/>
    <property type="project" value="UniProtKB-KW"/>
</dbReference>
<keyword evidence="5" id="KW-0131">Cell cycle</keyword>
<evidence type="ECO:0000256" key="4">
    <source>
        <dbReference type="ARBA" id="ARBA00022989"/>
    </source>
</evidence>
<evidence type="ECO:0000259" key="8">
    <source>
        <dbReference type="Pfam" id="PF08478"/>
    </source>
</evidence>
<comment type="caution">
    <text evidence="9">The sequence shown here is derived from an EMBL/GenBank/DDBJ whole genome shotgun (WGS) entry which is preliminary data.</text>
</comment>
<organism evidence="9">
    <name type="scientific">Oscillatoriales cyanobacterium SpSt-418</name>
    <dbReference type="NCBI Taxonomy" id="2282169"/>
    <lineage>
        <taxon>Bacteria</taxon>
        <taxon>Bacillati</taxon>
        <taxon>Cyanobacteriota</taxon>
        <taxon>Cyanophyceae</taxon>
        <taxon>Oscillatoriophycideae</taxon>
        <taxon>Oscillatoriales</taxon>
    </lineage>
</organism>
<protein>
    <submittedName>
        <fullName evidence="9">FtsQ-type POTRA domain-containing protein</fullName>
    </submittedName>
</protein>
<dbReference type="InterPro" id="IPR013685">
    <property type="entry name" value="POTRA_FtsQ_type"/>
</dbReference>
<dbReference type="EMBL" id="DSRU01000279">
    <property type="protein sequence ID" value="HFM99972.1"/>
    <property type="molecule type" value="Genomic_DNA"/>
</dbReference>
<evidence type="ECO:0000313" key="9">
    <source>
        <dbReference type="EMBL" id="HFM99972.1"/>
    </source>
</evidence>
<name>A0A7C3PFK0_9CYAN</name>
<evidence type="ECO:0000256" key="5">
    <source>
        <dbReference type="ARBA" id="ARBA00023306"/>
    </source>
</evidence>
<dbReference type="Pfam" id="PF08478">
    <property type="entry name" value="POTRA_1"/>
    <property type="match status" value="1"/>
</dbReference>
<feature type="region of interest" description="Disordered" evidence="6">
    <location>
        <begin position="279"/>
        <end position="313"/>
    </location>
</feature>
<dbReference type="PANTHER" id="PTHR37820">
    <property type="entry name" value="CELL DIVISION PROTEIN DIVIB"/>
    <property type="match status" value="1"/>
</dbReference>
<sequence length="313" mass="35090">MNSEIVSVSQDDLLKRRKQLLKQRKVRSLKEVWRVLIIASLAGGVVYAIKSPIWVIRRPEQIAIKGSQHIQPQTLRSLLKIAYPQSLWRIEPKAIESQIKEKLPVEAIAVSRQIFPPGLTVQLTEPTYVALSVQLPEPTAEVAAPALEQRPNRSADPKAAPTAGEKLGLLDKNGGWIALERYTLLDPGFKPPTLKVIGNPQQIRPYWQKLYEACDRSVVKISEIDWRDINNLMLKTELGTIRIGAYSPALFAQQLDILSQMKQLPEQLQGDEILSIDLSNPDSPFVQTGKATAKPKNLVKSKPEKPKKEDSHD</sequence>
<dbReference type="AlphaFoldDB" id="A0A7C3PFK0"/>
<dbReference type="InterPro" id="IPR050487">
    <property type="entry name" value="FtsQ_DivIB"/>
</dbReference>
<feature type="domain" description="POTRA" evidence="8">
    <location>
        <begin position="58"/>
        <end position="125"/>
    </location>
</feature>
<feature type="compositionally biased region" description="Polar residues" evidence="6">
    <location>
        <begin position="279"/>
        <end position="290"/>
    </location>
</feature>
<evidence type="ECO:0000256" key="2">
    <source>
        <dbReference type="ARBA" id="ARBA00022618"/>
    </source>
</evidence>
<gene>
    <name evidence="9" type="ORF">ENR64_19885</name>
</gene>
<keyword evidence="2" id="KW-0132">Cell division</keyword>
<evidence type="ECO:0000256" key="6">
    <source>
        <dbReference type="SAM" id="MobiDB-lite"/>
    </source>
</evidence>
<accession>A0A7C3PFK0</accession>
<keyword evidence="4 7" id="KW-1133">Transmembrane helix</keyword>
<evidence type="ECO:0000256" key="3">
    <source>
        <dbReference type="ARBA" id="ARBA00022692"/>
    </source>
</evidence>
<dbReference type="PANTHER" id="PTHR37820:SF1">
    <property type="entry name" value="CELL DIVISION PROTEIN FTSQ"/>
    <property type="match status" value="1"/>
</dbReference>
<keyword evidence="3 7" id="KW-0812">Transmembrane</keyword>
<feature type="transmembrane region" description="Helical" evidence="7">
    <location>
        <begin position="32"/>
        <end position="49"/>
    </location>
</feature>
<dbReference type="GO" id="GO:0005886">
    <property type="term" value="C:plasma membrane"/>
    <property type="evidence" value="ECO:0007669"/>
    <property type="project" value="TreeGrafter"/>
</dbReference>
<reference evidence="9" key="1">
    <citation type="journal article" date="2020" name="mSystems">
        <title>Genome- and Community-Level Interaction Insights into Carbon Utilization and Element Cycling Functions of Hydrothermarchaeota in Hydrothermal Sediment.</title>
        <authorList>
            <person name="Zhou Z."/>
            <person name="Liu Y."/>
            <person name="Xu W."/>
            <person name="Pan J."/>
            <person name="Luo Z.H."/>
            <person name="Li M."/>
        </authorList>
    </citation>
    <scope>NUCLEOTIDE SEQUENCE [LARGE SCALE GENOMIC DNA]</scope>
    <source>
        <strain evidence="9">SpSt-418</strain>
    </source>
</reference>
<proteinExistence type="predicted"/>